<protein>
    <submittedName>
        <fullName evidence="2">DUF3179 domain-containing protein</fullName>
    </submittedName>
</protein>
<keyword evidence="1" id="KW-0732">Signal</keyword>
<dbReference type="KEGG" id="llp:GH975_05985"/>
<feature type="signal peptide" evidence="1">
    <location>
        <begin position="1"/>
        <end position="17"/>
    </location>
</feature>
<sequence length="321" mass="34956">MRYAIWITLVSVMAAHAAPGGAQCTLTQPFLASAWPATDFTQCSVDLADVISGGPRRDGIPSIDHPMFASVASSQLGADEPVISLVIDQVARAYPLRILIWHEIVNDRVAGIPVAVTYCPLCNAALVFDRRVAGKTLEFGTTGLLRHSDMIMYDRGGDSWWQQYTGQAIAGAMTGQSLTLVANRLEPFADFAVRHPQGQVLIPNDPNARRYGANPYQGYDQSSRPFLYQGPLPAGVPPMQRVAVAGRTAVAWPDLQRAGVVERDGYRFEWQPGMRSALDTADLRAGRAVGSVQVTRARVLVPHHVTFAFVWHAFNAEEGSD</sequence>
<evidence type="ECO:0000313" key="3">
    <source>
        <dbReference type="Proteomes" id="UP000388235"/>
    </source>
</evidence>
<organism evidence="2 3">
    <name type="scientific">Litorivicinus lipolyticus</name>
    <dbReference type="NCBI Taxonomy" id="418701"/>
    <lineage>
        <taxon>Bacteria</taxon>
        <taxon>Pseudomonadati</taxon>
        <taxon>Pseudomonadota</taxon>
        <taxon>Gammaproteobacteria</taxon>
        <taxon>Oceanospirillales</taxon>
        <taxon>Litorivicinaceae</taxon>
        <taxon>Litorivicinus</taxon>
    </lineage>
</organism>
<dbReference type="Proteomes" id="UP000388235">
    <property type="component" value="Chromosome"/>
</dbReference>
<feature type="chain" id="PRO_5024432982" evidence="1">
    <location>
        <begin position="18"/>
        <end position="321"/>
    </location>
</feature>
<evidence type="ECO:0000313" key="2">
    <source>
        <dbReference type="EMBL" id="QGG80147.1"/>
    </source>
</evidence>
<proteinExistence type="predicted"/>
<dbReference type="AlphaFoldDB" id="A0A5Q2QDR9"/>
<dbReference type="RefSeq" id="WP_153713651.1">
    <property type="nucleotide sequence ID" value="NZ_CP045871.1"/>
</dbReference>
<evidence type="ECO:0000256" key="1">
    <source>
        <dbReference type="SAM" id="SignalP"/>
    </source>
</evidence>
<name>A0A5Q2QDR9_9GAMM</name>
<accession>A0A5Q2QDR9</accession>
<dbReference type="OrthoDB" id="9806357at2"/>
<gene>
    <name evidence="2" type="ORF">GH975_05985</name>
</gene>
<dbReference type="InterPro" id="IPR021516">
    <property type="entry name" value="DUF3179"/>
</dbReference>
<reference evidence="2 3" key="1">
    <citation type="submission" date="2019-11" db="EMBL/GenBank/DDBJ databases">
        <authorList>
            <person name="Khan S.A."/>
            <person name="Jeon C.O."/>
            <person name="Chun B.H."/>
        </authorList>
    </citation>
    <scope>NUCLEOTIDE SEQUENCE [LARGE SCALE GENOMIC DNA]</scope>
    <source>
        <strain evidence="2 3">IMCC 1097</strain>
    </source>
</reference>
<dbReference type="EMBL" id="CP045871">
    <property type="protein sequence ID" value="QGG80147.1"/>
    <property type="molecule type" value="Genomic_DNA"/>
</dbReference>
<dbReference type="Pfam" id="PF11376">
    <property type="entry name" value="DUF3179"/>
    <property type="match status" value="1"/>
</dbReference>
<keyword evidence="3" id="KW-1185">Reference proteome</keyword>